<feature type="compositionally biased region" description="Basic and acidic residues" evidence="1">
    <location>
        <begin position="308"/>
        <end position="318"/>
    </location>
</feature>
<dbReference type="Proteomes" id="UP001500943">
    <property type="component" value="Unassembled WGS sequence"/>
</dbReference>
<evidence type="ECO:0000256" key="1">
    <source>
        <dbReference type="SAM" id="MobiDB-lite"/>
    </source>
</evidence>
<evidence type="ECO:0000313" key="3">
    <source>
        <dbReference type="Proteomes" id="UP001500943"/>
    </source>
</evidence>
<evidence type="ECO:0000313" key="2">
    <source>
        <dbReference type="EMBL" id="GAA1206605.1"/>
    </source>
</evidence>
<proteinExistence type="predicted"/>
<feature type="region of interest" description="Disordered" evidence="1">
    <location>
        <begin position="241"/>
        <end position="261"/>
    </location>
</feature>
<accession>A0ABP4G1V3</accession>
<organism evidence="2 3">
    <name type="scientific">Rhodoglobus aureus</name>
    <dbReference type="NCBI Taxonomy" id="191497"/>
    <lineage>
        <taxon>Bacteria</taxon>
        <taxon>Bacillati</taxon>
        <taxon>Actinomycetota</taxon>
        <taxon>Actinomycetes</taxon>
        <taxon>Micrococcales</taxon>
        <taxon>Microbacteriaceae</taxon>
        <taxon>Rhodoglobus</taxon>
    </lineage>
</organism>
<sequence>MASSELNTSHPMVVRGIDRVLTVQRPVVLAHIRSIRKGKPNASSDEIISILERRYLAAVTTGGALVGASAAIPAVGTGASLALSSVETAGFLEASALFAQSVTEVHGIVVDDPDRARALVMTMVLGTAGSDLVKQLAAQATGSGVARSAYWGETLAKGIPTALMGPLADRIKHTFLKKFAAAQGTNIVGRLVPFGIGAVIGGGGNHILGRQIIRTARQGFGPAPATLPSWLEPVLVVKAPKSPKTPKTHRAPKERGVRKELAERKRMPQLPRLPKLRKRQGWVELESFAELDNHVDIDALIAIESTAELEHEHEHEPDLAADVAADLTSEAERDERE</sequence>
<dbReference type="EMBL" id="BAAAKW010000005">
    <property type="protein sequence ID" value="GAA1206605.1"/>
    <property type="molecule type" value="Genomic_DNA"/>
</dbReference>
<comment type="caution">
    <text evidence="2">The sequence shown here is derived from an EMBL/GenBank/DDBJ whole genome shotgun (WGS) entry which is preliminary data.</text>
</comment>
<gene>
    <name evidence="2" type="ORF">GCM10009655_02100</name>
</gene>
<protein>
    <submittedName>
        <fullName evidence="2">Uncharacterized protein</fullName>
    </submittedName>
</protein>
<name>A0ABP4G1V3_9MICO</name>
<feature type="region of interest" description="Disordered" evidence="1">
    <location>
        <begin position="308"/>
        <end position="337"/>
    </location>
</feature>
<dbReference type="RefSeq" id="WP_343922394.1">
    <property type="nucleotide sequence ID" value="NZ_BAAAKW010000005.1"/>
</dbReference>
<feature type="compositionally biased region" description="Basic and acidic residues" evidence="1">
    <location>
        <begin position="251"/>
        <end position="261"/>
    </location>
</feature>
<reference evidence="3" key="1">
    <citation type="journal article" date="2019" name="Int. J. Syst. Evol. Microbiol.">
        <title>The Global Catalogue of Microorganisms (GCM) 10K type strain sequencing project: providing services to taxonomists for standard genome sequencing and annotation.</title>
        <authorList>
            <consortium name="The Broad Institute Genomics Platform"/>
            <consortium name="The Broad Institute Genome Sequencing Center for Infectious Disease"/>
            <person name="Wu L."/>
            <person name="Ma J."/>
        </authorList>
    </citation>
    <scope>NUCLEOTIDE SEQUENCE [LARGE SCALE GENOMIC DNA]</scope>
    <source>
        <strain evidence="3">JCM 12762</strain>
    </source>
</reference>
<keyword evidence="3" id="KW-1185">Reference proteome</keyword>